<keyword evidence="4" id="KW-1133">Transmembrane helix</keyword>
<evidence type="ECO:0000256" key="3">
    <source>
        <dbReference type="SAM" id="MobiDB-lite"/>
    </source>
</evidence>
<dbReference type="InterPro" id="IPR033432">
    <property type="entry name" value="GH94_catalytic"/>
</dbReference>
<dbReference type="Proteomes" id="UP000010795">
    <property type="component" value="Chromosome"/>
</dbReference>
<evidence type="ECO:0000256" key="1">
    <source>
        <dbReference type="ARBA" id="ARBA00022676"/>
    </source>
</evidence>
<dbReference type="Gene3D" id="2.60.420.10">
    <property type="entry name" value="Maltose phosphorylase, domain 3"/>
    <property type="match status" value="1"/>
</dbReference>
<dbReference type="GO" id="GO:0016757">
    <property type="term" value="F:glycosyltransferase activity"/>
    <property type="evidence" value="ECO:0007669"/>
    <property type="project" value="UniProtKB-KW"/>
</dbReference>
<gene>
    <name evidence="8" type="ordered locus">Theco_0940</name>
</gene>
<keyword evidence="9" id="KW-1185">Reference proteome</keyword>
<dbReference type="HOGENOM" id="CLU_000646_0_0_9"/>
<keyword evidence="4" id="KW-0812">Transmembrane</keyword>
<feature type="compositionally biased region" description="Basic and acidic residues" evidence="3">
    <location>
        <begin position="1151"/>
        <end position="1162"/>
    </location>
</feature>
<reference evidence="9" key="1">
    <citation type="submission" date="2012-01" db="EMBL/GenBank/DDBJ databases">
        <title>Complete sequence of chromosome of Thermobacillus composti KWC4.</title>
        <authorList>
            <person name="Lucas S."/>
            <person name="Han J."/>
            <person name="Lapidus A."/>
            <person name="Cheng J.-F."/>
            <person name="Goodwin L."/>
            <person name="Pitluck S."/>
            <person name="Peters L."/>
            <person name="Ovchinnikova G."/>
            <person name="Teshima H."/>
            <person name="Detter J.C."/>
            <person name="Han C."/>
            <person name="Tapia R."/>
            <person name="Land M."/>
            <person name="Hauser L."/>
            <person name="Kyrpides N."/>
            <person name="Ivanova N."/>
            <person name="Pagani I."/>
            <person name="Anderson I."/>
            <person name="Woyke T."/>
        </authorList>
    </citation>
    <scope>NUCLEOTIDE SEQUENCE [LARGE SCALE GENOMIC DNA]</scope>
    <source>
        <strain evidence="9">DSM 18247 / JCM 13945 / KWC4</strain>
    </source>
</reference>
<evidence type="ECO:0000313" key="8">
    <source>
        <dbReference type="EMBL" id="AGA57127.1"/>
    </source>
</evidence>
<dbReference type="InterPro" id="IPR010383">
    <property type="entry name" value="Glyco_hydrolase_94_b-supersand"/>
</dbReference>
<dbReference type="CDD" id="cd11756">
    <property type="entry name" value="GH94N_ChvB_NdvB_1_like"/>
    <property type="match status" value="1"/>
</dbReference>
<dbReference type="InterPro" id="IPR037018">
    <property type="entry name" value="GH65_N"/>
</dbReference>
<dbReference type="GO" id="GO:0030246">
    <property type="term" value="F:carbohydrate binding"/>
    <property type="evidence" value="ECO:0007669"/>
    <property type="project" value="InterPro"/>
</dbReference>
<dbReference type="CDD" id="cd11753">
    <property type="entry name" value="GH94N_ChvB_NdvB_2_like"/>
    <property type="match status" value="1"/>
</dbReference>
<feature type="compositionally biased region" description="Low complexity" evidence="3">
    <location>
        <begin position="2776"/>
        <end position="2797"/>
    </location>
</feature>
<feature type="region of interest" description="Disordered" evidence="3">
    <location>
        <begin position="2750"/>
        <end position="2808"/>
    </location>
</feature>
<dbReference type="GO" id="GO:0005975">
    <property type="term" value="P:carbohydrate metabolic process"/>
    <property type="evidence" value="ECO:0007669"/>
    <property type="project" value="InterPro"/>
</dbReference>
<dbReference type="InterPro" id="IPR052047">
    <property type="entry name" value="GH94_Enzymes"/>
</dbReference>
<accession>L0EBE6</accession>
<dbReference type="Pfam" id="PF06165">
    <property type="entry name" value="GH94_b-supersand"/>
    <property type="match status" value="2"/>
</dbReference>
<feature type="transmembrane region" description="Helical" evidence="4">
    <location>
        <begin position="940"/>
        <end position="958"/>
    </location>
</feature>
<dbReference type="Gene3D" id="2.70.98.40">
    <property type="entry name" value="Glycoside hydrolase, family 65, N-terminal domain"/>
    <property type="match status" value="2"/>
</dbReference>
<organism evidence="8 9">
    <name type="scientific">Thermobacillus composti (strain DSM 18247 / JCM 13945 / KWC4)</name>
    <dbReference type="NCBI Taxonomy" id="717605"/>
    <lineage>
        <taxon>Bacteria</taxon>
        <taxon>Bacillati</taxon>
        <taxon>Bacillota</taxon>
        <taxon>Bacilli</taxon>
        <taxon>Bacillales</taxon>
        <taxon>Paenibacillaceae</taxon>
        <taxon>Thermobacillus</taxon>
    </lineage>
</organism>
<evidence type="ECO:0000259" key="7">
    <source>
        <dbReference type="Pfam" id="PF17167"/>
    </source>
</evidence>
<dbReference type="RefSeq" id="WP_015253885.1">
    <property type="nucleotide sequence ID" value="NC_019897.1"/>
</dbReference>
<evidence type="ECO:0000259" key="5">
    <source>
        <dbReference type="Pfam" id="PF06165"/>
    </source>
</evidence>
<dbReference type="STRING" id="717605.Theco_0940"/>
<dbReference type="KEGG" id="tco:Theco_0940"/>
<keyword evidence="1" id="KW-0328">Glycosyltransferase</keyword>
<dbReference type="InterPro" id="IPR011013">
    <property type="entry name" value="Gal_mutarotase_sf_dom"/>
</dbReference>
<dbReference type="EMBL" id="CP003255">
    <property type="protein sequence ID" value="AGA57127.1"/>
    <property type="molecule type" value="Genomic_DNA"/>
</dbReference>
<dbReference type="Pfam" id="PF10091">
    <property type="entry name" value="Glycoamylase"/>
    <property type="match status" value="1"/>
</dbReference>
<feature type="transmembrane region" description="Helical" evidence="4">
    <location>
        <begin position="965"/>
        <end position="984"/>
    </location>
</feature>
<dbReference type="InterPro" id="IPR037820">
    <property type="entry name" value="GH94N_NdvB"/>
</dbReference>
<dbReference type="SUPFAM" id="SSF48208">
    <property type="entry name" value="Six-hairpin glycosidases"/>
    <property type="match status" value="1"/>
</dbReference>
<evidence type="ECO:0000256" key="4">
    <source>
        <dbReference type="SAM" id="Phobius"/>
    </source>
</evidence>
<dbReference type="eggNOG" id="COG3459">
    <property type="taxonomic scope" value="Bacteria"/>
</dbReference>
<feature type="domain" description="Glycosyl hydrolase 94 catalytic" evidence="7">
    <location>
        <begin position="2284"/>
        <end position="2708"/>
    </location>
</feature>
<feature type="region of interest" description="Disordered" evidence="3">
    <location>
        <begin position="1136"/>
        <end position="1163"/>
    </location>
</feature>
<feature type="domain" description="Glycosyl hydrolase 94 supersandwich" evidence="5">
    <location>
        <begin position="1999"/>
        <end position="2270"/>
    </location>
</feature>
<dbReference type="Pfam" id="PF17167">
    <property type="entry name" value="Glyco_hydro_94"/>
    <property type="match status" value="1"/>
</dbReference>
<feature type="domain" description="Glycosyl hydrolase 94 supersandwich" evidence="5">
    <location>
        <begin position="1494"/>
        <end position="1767"/>
    </location>
</feature>
<evidence type="ECO:0000313" key="9">
    <source>
        <dbReference type="Proteomes" id="UP000010795"/>
    </source>
</evidence>
<dbReference type="InterPro" id="IPR037824">
    <property type="entry name" value="GH94N_2_NdvB"/>
</dbReference>
<feature type="transmembrane region" description="Helical" evidence="4">
    <location>
        <begin position="416"/>
        <end position="439"/>
    </location>
</feature>
<keyword evidence="4" id="KW-0472">Membrane</keyword>
<proteinExistence type="predicted"/>
<feature type="transmembrane region" description="Helical" evidence="4">
    <location>
        <begin position="881"/>
        <end position="901"/>
    </location>
</feature>
<keyword evidence="2" id="KW-0808">Transferase</keyword>
<name>L0EBE6_THECK</name>
<sequence>MILNEEQLRRRARELALTHTLSGGGLRASSALIRGFDRDASELREYALRLQREGQSGTRPAEEWLLDHADFIAEQTLHIRKMIRRDETRRLPALSGSRELRVLSLCADYLEHTDGLFDADLLAAYADAYQDIAVLTIGEVAMMPLFVRIAVIRRLAGLVRTLKERREAGDRIDRILEPFAEKTPSATAIRDALDSAGETLPLSGPTIVHLVDRLGEMAEYAGDVREWLVCRLDPEQESLERIIAHEHRLQASYEVSASHAIQSLRRLDRLDWSGMFERLCHVDRVLRTEAAGTYPLLDASSRQVLLGRVQVLARRMRVPETLAAKQAVELAARYGERPDRAGQQVRADVTQAGKADALRTGQTEEQNCQDGGILPRPAYAAYYLLDPRGVRALWRALKLCAKPRAMPRAAIKQMRLPAYFGALAGVFAALWALAVWLAAPAFGASGGQAVLAAVTALLLAFPASEWAVQIVHQSICAYCQSRPLLRYDYSTGIPDDAAAMVVVPVIWTSPSQVRESAERLELHYLANRDPNLHFALLGDFADADAETKEEDQAIADEAVRAIEALNRAYGSEGGSTFHVYIRRRTWNEADKVWMGWERKRGKLVEFADLLRGESNTSYAVRVGDPSVLPGIRYLITLDADTQLPIGAAQRMIGTMHYPYNRPRLNKEGTRVEEGYGVLQPRIGVSHESAMRSRFARLWSGEPGIDPYAFAVSDPYQDGLDVGIFTGKGIIDVDAFRAVLRERIPDNRVLSHDLLEGGFLRSGLLPDIELVDGHPATFSAYQHRQHRWIRGDWQLLGWLRRTAEDRSGRKRRVDLSPLTRWQITDNLRRSLLTPGLLVLLVLAMLLPAGSGTAVAVIALATLAMPVWRALAAPGRLIRRPSVLAIAAGQSLSALATLPYQAVMTVDAIARALYRMAVSRRKLLEWISSAEVERLSPRRLMGLEWGLALAIATGILAFFAASPAQTAIGLSLAAIWAAAPVVIGWLDKSAPAGEDGLTEAERNELRKLAADIWRFYEDYTTERDNWLPPDNVQIDPPVGVAHRTSPTNIGMLIACTVTARDFGFIDTPGMIERLERTIGTVERMEKWNGHLYNWYNTETLRPLPPQYVSTVDSGNLVGCLIAAKEGLAEWLRRDYPDGEAEEGAGKRMASTTGEREPSAPRGPERLQPVTADLEASAEPVGAYGLSRPQAETGDWAARGRRLIERMEALIAGTDFRPLFDPATKLFSLGCHTATGEKETILYDLLASEARQASFVAIALGQVPVSHWFKLGRAMTRTGGGKALVSWSGTMFEYLMPPLLMRTYAGTVWDATYRAVIRKQAEYARLRGVPMGISESGYYAFDFQMNYQYRAFGVPGLGFKRGLETDLVVAPYATVMVLPYEPRLAMDELRKMEALGARGEYGYYEAIDCTRERLPEGKTSVVIRSFMAHHQGMMLLTLGNLLLDSSMVDRFHADKRVRSAELLLQERVPERPALVLHAAAAPLRMQDPDQRLKAPQRTFRTPHPPHPEVCVLSNGSFTTVVTASGNGFMRSDGLAVTRWREDACADEWGSGVYIRDVEGETVWSAAWHPTGSAGDEYAAEFSLEQARFMRRDGDIRTTMDICVSAEGNAEIRRITITNLGETARLLEATTFVELALAEPAADAAHPAFSKLFIETSFDEGQEALFARRRPRSGGDRPVWAVHGLIPCGESVGPIEYETDRARFIGRGGAMREPQAIRSRLTGTVGAVVDPIFAVRRRFSVPAGGQVKLIVVTGTAASREEALELYGRFSTAQQVERAFQLAWTRSRIELHHLHMQSAEASLCHVLAGRVLYTPPLQAERAEALGRGPFSQSELWPLGISGDLPIVLVLAQDTAGTATAAELIRCHEWLRRGGIVFDLVFLIESPGGYQQELRDRLTRLIEQSVPRMYDDRPGHTYALSADQLREEDKRLLAASARIILRLDGSSLRAQLRIMSAAAKAAAPAFVPAAADAEAADVDAGLAEEAREGLVLWNGWGGFVPDGSEYRIVLPERKSLPAPWSNVAANPDFGFLITERGTGYTWFRNSREFKLTPWSNDPVLDPAGEACYIRDEETGRFWSITPAPAGGPGAAVVSHGRGYSRFERRCFGIRQTMTVFTARHDPVKITEIRLVNTGNRRRRLSVTGYVSWVLGVSRENGAPYIGSEWDGRALYARNAWQETFRSETAFLGIAADEGEGGPAVCTADRREFIGRGGSMAEPAAMKRRTLSGAVGRFADNCGAVQLVIELEPGAERTVCLLLGCGRDIEEARALVSAYANVERCRDAFGEAAGFWAETLGQLRVATPDPAMDMLLNGWLLYQTLSCRMWARSAFYQSGGAYGFRDQLQDSLALLHTRPDLTRKQILIHAAHQYREGDVQHWWHEETKRGVRTRYSDDLLWLPYATARYVLHMGDMSLLDETRPFLVSEELGEGEHERYEQTVESDEAGTVYEHCLRAIGRALRFGSHGLPLMGIGDWNDGMNSVGSEGRGESVWLGWFLITVLDLFSRVCERRGDGVRAAEMRRTRESLAEALNRHAWDGEWYRRAFTDGGEWLGTNGGRECRIDAIAQSWSVISGGAPPERALRAMQSFDRELVDRTALVARLLTPPFDTTDPSPGYIQGYPPGIRENGGQYTHGVIWSIVAWAVLGDGDKAFELFDLLNPIRHTSSPRDIGVYLGEPYAMAADVYMSNPYRGRAGWTWYTGAAGWMYQAGLEWILGIRREGSRLFLEPRIPAGWPGYSAEYRYGGSVYAIEVRNRQSGGTGPGLTVDGKPVPAEPGRAGGGGLEPEAAMGAADGGPAPASGEASANHAPASPTAAPGSWYVDLVDDGARHEIVLQL</sequence>
<evidence type="ECO:0000259" key="6">
    <source>
        <dbReference type="Pfam" id="PF10091"/>
    </source>
</evidence>
<dbReference type="InterPro" id="IPR012341">
    <property type="entry name" value="6hp_glycosidase-like_sf"/>
</dbReference>
<dbReference type="InterPro" id="IPR019282">
    <property type="entry name" value="Glycoamylase-like_cons_dom"/>
</dbReference>
<dbReference type="PANTHER" id="PTHR37469:SF2">
    <property type="entry name" value="CELLOBIONIC ACID PHOSPHORYLASE"/>
    <property type="match status" value="1"/>
</dbReference>
<evidence type="ECO:0000256" key="2">
    <source>
        <dbReference type="ARBA" id="ARBA00022679"/>
    </source>
</evidence>
<feature type="domain" description="Glycoamylase-like" evidence="6">
    <location>
        <begin position="1243"/>
        <end position="1441"/>
    </location>
</feature>
<dbReference type="InterPro" id="IPR008928">
    <property type="entry name" value="6-hairpin_glycosidase_sf"/>
</dbReference>
<dbReference type="SUPFAM" id="SSF74650">
    <property type="entry name" value="Galactose mutarotase-like"/>
    <property type="match status" value="2"/>
</dbReference>
<dbReference type="Gene3D" id="1.50.10.140">
    <property type="match status" value="1"/>
</dbReference>
<protein>
    <submittedName>
        <fullName evidence="8">Cellobiose phosphorylase</fullName>
    </submittedName>
</protein>
<dbReference type="SMART" id="SM01068">
    <property type="entry name" value="CBM_X"/>
    <property type="match status" value="2"/>
</dbReference>
<dbReference type="Gene3D" id="1.50.10.10">
    <property type="match status" value="1"/>
</dbReference>
<dbReference type="PANTHER" id="PTHR37469">
    <property type="entry name" value="CELLOBIONIC ACID PHOSPHORYLASE-RELATED"/>
    <property type="match status" value="1"/>
</dbReference>